<gene>
    <name evidence="13" type="ORF">THASP1DRAFT_32719</name>
</gene>
<dbReference type="Gene3D" id="3.20.20.80">
    <property type="entry name" value="Glycosidases"/>
    <property type="match status" value="1"/>
</dbReference>
<evidence type="ECO:0000256" key="2">
    <source>
        <dbReference type="ARBA" id="ARBA00004833"/>
    </source>
</evidence>
<feature type="domain" description="Glycoside hydrolase family 31 TIM barrel" evidence="11">
    <location>
        <begin position="92"/>
        <end position="164"/>
    </location>
</feature>
<proteinExistence type="inferred from homology"/>
<sequence>MALYGSVPVMLGHRKPGHTAGVFWLNLAETWVDVVKEPVNEAQLDGSVDGHLGTSSRTHWISESGVLDVFLLPGPQPVDVYKQYGLLTGTLAMPPAFSIAYHQCRWNYLNQEDVLQVDANFDKHDIPYDVIWLDIEHTVERRYFTWDSTKFPDPVVMQKSLASRARKVGKG</sequence>
<dbReference type="GO" id="GO:0030246">
    <property type="term" value="F:carbohydrate binding"/>
    <property type="evidence" value="ECO:0007669"/>
    <property type="project" value="InterPro"/>
</dbReference>
<protein>
    <recommendedName>
        <fullName evidence="9">Glucosidase II subunit alpha</fullName>
    </recommendedName>
</protein>
<evidence type="ECO:0000256" key="4">
    <source>
        <dbReference type="ARBA" id="ARBA00022729"/>
    </source>
</evidence>
<name>A0A4P9XID3_9FUNG</name>
<comment type="pathway">
    <text evidence="2">Glycan metabolism; N-glycan metabolism.</text>
</comment>
<comment type="similarity">
    <text evidence="3 10">Belongs to the glycosyl hydrolase 31 family.</text>
</comment>
<evidence type="ECO:0000256" key="6">
    <source>
        <dbReference type="ARBA" id="ARBA00022824"/>
    </source>
</evidence>
<keyword evidence="4" id="KW-0732">Signal</keyword>
<dbReference type="EMBL" id="KZ993129">
    <property type="protein sequence ID" value="RKP05444.1"/>
    <property type="molecule type" value="Genomic_DNA"/>
</dbReference>
<dbReference type="InterPro" id="IPR017853">
    <property type="entry name" value="GH"/>
</dbReference>
<dbReference type="Gene3D" id="2.60.40.1760">
    <property type="entry name" value="glycosyl hydrolase (family 31)"/>
    <property type="match status" value="1"/>
</dbReference>
<dbReference type="GO" id="GO:0090599">
    <property type="term" value="F:alpha-glucosidase activity"/>
    <property type="evidence" value="ECO:0007669"/>
    <property type="project" value="TreeGrafter"/>
</dbReference>
<dbReference type="CDD" id="cd14752">
    <property type="entry name" value="GH31_N"/>
    <property type="match status" value="1"/>
</dbReference>
<evidence type="ECO:0000313" key="13">
    <source>
        <dbReference type="EMBL" id="RKP05444.1"/>
    </source>
</evidence>
<dbReference type="PANTHER" id="PTHR22762">
    <property type="entry name" value="ALPHA-GLUCOSIDASE"/>
    <property type="match status" value="1"/>
</dbReference>
<evidence type="ECO:0000256" key="5">
    <source>
        <dbReference type="ARBA" id="ARBA00022801"/>
    </source>
</evidence>
<evidence type="ECO:0000256" key="7">
    <source>
        <dbReference type="ARBA" id="ARBA00023180"/>
    </source>
</evidence>
<evidence type="ECO:0000313" key="14">
    <source>
        <dbReference type="Proteomes" id="UP000271241"/>
    </source>
</evidence>
<feature type="domain" description="Glycoside hydrolase family 31 N-terminal" evidence="12">
    <location>
        <begin position="1"/>
        <end position="33"/>
    </location>
</feature>
<reference evidence="14" key="1">
    <citation type="journal article" date="2018" name="Nat. Microbiol.">
        <title>Leveraging single-cell genomics to expand the fungal tree of life.</title>
        <authorList>
            <person name="Ahrendt S.R."/>
            <person name="Quandt C.A."/>
            <person name="Ciobanu D."/>
            <person name="Clum A."/>
            <person name="Salamov A."/>
            <person name="Andreopoulos B."/>
            <person name="Cheng J.F."/>
            <person name="Woyke T."/>
            <person name="Pelin A."/>
            <person name="Henrissat B."/>
            <person name="Reynolds N.K."/>
            <person name="Benny G.L."/>
            <person name="Smith M.E."/>
            <person name="James T.Y."/>
            <person name="Grigoriev I.V."/>
        </authorList>
    </citation>
    <scope>NUCLEOTIDE SEQUENCE [LARGE SCALE GENOMIC DNA]</scope>
    <source>
        <strain evidence="14">RSA 1356</strain>
    </source>
</reference>
<dbReference type="Pfam" id="PF01055">
    <property type="entry name" value="Glyco_hydro_31_2nd"/>
    <property type="match status" value="1"/>
</dbReference>
<evidence type="ECO:0000256" key="9">
    <source>
        <dbReference type="ARBA" id="ARBA00042895"/>
    </source>
</evidence>
<dbReference type="InterPro" id="IPR000322">
    <property type="entry name" value="Glyco_hydro_31_TIM"/>
</dbReference>
<dbReference type="InterPro" id="IPR011013">
    <property type="entry name" value="Gal_mutarotase_sf_dom"/>
</dbReference>
<keyword evidence="7" id="KW-0325">Glycoprotein</keyword>
<organism evidence="13 14">
    <name type="scientific">Thamnocephalis sphaerospora</name>
    <dbReference type="NCBI Taxonomy" id="78915"/>
    <lineage>
        <taxon>Eukaryota</taxon>
        <taxon>Fungi</taxon>
        <taxon>Fungi incertae sedis</taxon>
        <taxon>Zoopagomycota</taxon>
        <taxon>Zoopagomycotina</taxon>
        <taxon>Zoopagomycetes</taxon>
        <taxon>Zoopagales</taxon>
        <taxon>Sigmoideomycetaceae</taxon>
        <taxon>Thamnocephalis</taxon>
    </lineage>
</organism>
<dbReference type="SUPFAM" id="SSF74650">
    <property type="entry name" value="Galactose mutarotase-like"/>
    <property type="match status" value="1"/>
</dbReference>
<dbReference type="OrthoDB" id="3237269at2759"/>
<keyword evidence="5 10" id="KW-0378">Hydrolase</keyword>
<dbReference type="AlphaFoldDB" id="A0A4P9XID3"/>
<evidence type="ECO:0000256" key="8">
    <source>
        <dbReference type="ARBA" id="ARBA00023295"/>
    </source>
</evidence>
<dbReference type="GO" id="GO:0005783">
    <property type="term" value="C:endoplasmic reticulum"/>
    <property type="evidence" value="ECO:0007669"/>
    <property type="project" value="UniProtKB-SubCell"/>
</dbReference>
<dbReference type="GO" id="GO:0005975">
    <property type="term" value="P:carbohydrate metabolic process"/>
    <property type="evidence" value="ECO:0007669"/>
    <property type="project" value="InterPro"/>
</dbReference>
<accession>A0A4P9XID3</accession>
<keyword evidence="6" id="KW-0256">Endoplasmic reticulum</keyword>
<evidence type="ECO:0000259" key="12">
    <source>
        <dbReference type="Pfam" id="PF13802"/>
    </source>
</evidence>
<keyword evidence="8 10" id="KW-0326">Glycosidase</keyword>
<keyword evidence="14" id="KW-1185">Reference proteome</keyword>
<dbReference type="Proteomes" id="UP000271241">
    <property type="component" value="Unassembled WGS sequence"/>
</dbReference>
<evidence type="ECO:0000259" key="11">
    <source>
        <dbReference type="Pfam" id="PF01055"/>
    </source>
</evidence>
<dbReference type="GO" id="GO:0006491">
    <property type="term" value="P:N-glycan processing"/>
    <property type="evidence" value="ECO:0007669"/>
    <property type="project" value="TreeGrafter"/>
</dbReference>
<evidence type="ECO:0000256" key="1">
    <source>
        <dbReference type="ARBA" id="ARBA00004240"/>
    </source>
</evidence>
<evidence type="ECO:0000256" key="10">
    <source>
        <dbReference type="RuleBase" id="RU361185"/>
    </source>
</evidence>
<dbReference type="STRING" id="78915.A0A4P9XID3"/>
<dbReference type="SUPFAM" id="SSF51445">
    <property type="entry name" value="(Trans)glycosidases"/>
    <property type="match status" value="1"/>
</dbReference>
<dbReference type="Pfam" id="PF13802">
    <property type="entry name" value="Gal_mutarotas_2"/>
    <property type="match status" value="1"/>
</dbReference>
<evidence type="ECO:0000256" key="3">
    <source>
        <dbReference type="ARBA" id="ARBA00007806"/>
    </source>
</evidence>
<dbReference type="PANTHER" id="PTHR22762:SF54">
    <property type="entry name" value="BCDNA.GH04962"/>
    <property type="match status" value="1"/>
</dbReference>
<comment type="subcellular location">
    <subcellularLocation>
        <location evidence="1">Endoplasmic reticulum</location>
    </subcellularLocation>
</comment>
<dbReference type="InterPro" id="IPR025887">
    <property type="entry name" value="Glyco_hydro_31_N_dom"/>
</dbReference>